<dbReference type="CDD" id="cd11405">
    <property type="entry name" value="bHLHzip_MLXIP_like"/>
    <property type="match status" value="1"/>
</dbReference>
<dbReference type="PROSITE" id="PS50888">
    <property type="entry name" value="BHLH"/>
    <property type="match status" value="1"/>
</dbReference>
<dbReference type="Pfam" id="PF00010">
    <property type="entry name" value="HLH"/>
    <property type="match status" value="1"/>
</dbReference>
<dbReference type="Proteomes" id="UP000646827">
    <property type="component" value="Unassembled WGS sequence"/>
</dbReference>
<feature type="compositionally biased region" description="Low complexity" evidence="6">
    <location>
        <begin position="173"/>
        <end position="186"/>
    </location>
</feature>
<dbReference type="GO" id="GO:0046983">
    <property type="term" value="F:protein dimerization activity"/>
    <property type="evidence" value="ECO:0007669"/>
    <property type="project" value="InterPro"/>
</dbReference>
<name>A0A8H7SE29_9FUNG</name>
<feature type="compositionally biased region" description="Low complexity" evidence="6">
    <location>
        <begin position="81"/>
        <end position="108"/>
    </location>
</feature>
<dbReference type="SUPFAM" id="SSF47459">
    <property type="entry name" value="HLH, helix-loop-helix DNA-binding domain"/>
    <property type="match status" value="1"/>
</dbReference>
<accession>A0A8H7SE29</accession>
<keyword evidence="5" id="KW-0539">Nucleus</keyword>
<dbReference type="GO" id="GO:0000978">
    <property type="term" value="F:RNA polymerase II cis-regulatory region sequence-specific DNA binding"/>
    <property type="evidence" value="ECO:0007669"/>
    <property type="project" value="TreeGrafter"/>
</dbReference>
<dbReference type="Gene3D" id="4.10.280.10">
    <property type="entry name" value="Helix-loop-helix DNA-binding domain"/>
    <property type="match status" value="1"/>
</dbReference>
<dbReference type="InterPro" id="IPR052207">
    <property type="entry name" value="Max-like/E-box_TFs"/>
</dbReference>
<protein>
    <recommendedName>
        <fullName evidence="7">BHLH domain-containing protein</fullName>
    </recommendedName>
</protein>
<sequence length="294" mass="33128">METDYGFDEYIMSTTYTEMPKLESYDAQLYPSEGMGYVCDPNVMTNTTVPVAIPHHQPVLTLDHQQPFPSSPDESIHSRQLSPPATTPPLLSCSPTSTSGTSMSQTSPITMATAGPINSSTTAQHVISEKIAQVNKLPESFLPEFHQYSKETYENGSSNSKKRRRIHKEDGDNNNNENNNNSSSSSDQEDDMDSVSAAELRRQIHIQSEQKRRAQIKDGFDELRQHLPGCVNKKMSKAALLHRTVQHLQHLKSTQGALLSELERLVNENEQLRKFQESVLHKQALDRMYQMPPM</sequence>
<keyword evidence="9" id="KW-1185">Reference proteome</keyword>
<dbReference type="GO" id="GO:0000981">
    <property type="term" value="F:DNA-binding transcription factor activity, RNA polymerase II-specific"/>
    <property type="evidence" value="ECO:0007669"/>
    <property type="project" value="TreeGrafter"/>
</dbReference>
<evidence type="ECO:0000259" key="7">
    <source>
        <dbReference type="PROSITE" id="PS50888"/>
    </source>
</evidence>
<dbReference type="GO" id="GO:0005634">
    <property type="term" value="C:nucleus"/>
    <property type="evidence" value="ECO:0007669"/>
    <property type="project" value="UniProtKB-SubCell"/>
</dbReference>
<evidence type="ECO:0000256" key="1">
    <source>
        <dbReference type="ARBA" id="ARBA00004123"/>
    </source>
</evidence>
<dbReference type="AlphaFoldDB" id="A0A8H7SE29"/>
<evidence type="ECO:0000313" key="8">
    <source>
        <dbReference type="EMBL" id="KAG2226497.1"/>
    </source>
</evidence>
<comment type="caution">
    <text evidence="8">The sequence shown here is derived from an EMBL/GenBank/DDBJ whole genome shotgun (WGS) entry which is preliminary data.</text>
</comment>
<feature type="domain" description="BHLH" evidence="7">
    <location>
        <begin position="200"/>
        <end position="251"/>
    </location>
</feature>
<feature type="region of interest" description="Disordered" evidence="6">
    <location>
        <begin position="149"/>
        <end position="196"/>
    </location>
</feature>
<comment type="subcellular location">
    <subcellularLocation>
        <location evidence="1">Nucleus</location>
    </subcellularLocation>
</comment>
<organism evidence="8 9">
    <name type="scientific">Circinella minor</name>
    <dbReference type="NCBI Taxonomy" id="1195481"/>
    <lineage>
        <taxon>Eukaryota</taxon>
        <taxon>Fungi</taxon>
        <taxon>Fungi incertae sedis</taxon>
        <taxon>Mucoromycota</taxon>
        <taxon>Mucoromycotina</taxon>
        <taxon>Mucoromycetes</taxon>
        <taxon>Mucorales</taxon>
        <taxon>Lichtheimiaceae</taxon>
        <taxon>Circinella</taxon>
    </lineage>
</organism>
<reference evidence="8 9" key="1">
    <citation type="submission" date="2020-12" db="EMBL/GenBank/DDBJ databases">
        <title>Metabolic potential, ecology and presence of endohyphal bacteria is reflected in genomic diversity of Mucoromycotina.</title>
        <authorList>
            <person name="Muszewska A."/>
            <person name="Okrasinska A."/>
            <person name="Steczkiewicz K."/>
            <person name="Drgas O."/>
            <person name="Orlowska M."/>
            <person name="Perlinska-Lenart U."/>
            <person name="Aleksandrzak-Piekarczyk T."/>
            <person name="Szatraj K."/>
            <person name="Zielenkiewicz U."/>
            <person name="Pilsyk S."/>
            <person name="Malc E."/>
            <person name="Mieczkowski P."/>
            <person name="Kruszewska J.S."/>
            <person name="Biernat P."/>
            <person name="Pawlowska J."/>
        </authorList>
    </citation>
    <scope>NUCLEOTIDE SEQUENCE [LARGE SCALE GENOMIC DNA]</scope>
    <source>
        <strain evidence="8 9">CBS 142.35</strain>
    </source>
</reference>
<proteinExistence type="predicted"/>
<dbReference type="OrthoDB" id="5778525at2759"/>
<keyword evidence="4" id="KW-0804">Transcription</keyword>
<dbReference type="PANTHER" id="PTHR15741">
    <property type="entry name" value="BASIC HELIX-LOOP-HELIX ZIP TRANSCRIPTION FACTOR"/>
    <property type="match status" value="1"/>
</dbReference>
<evidence type="ECO:0000256" key="2">
    <source>
        <dbReference type="ARBA" id="ARBA00023015"/>
    </source>
</evidence>
<evidence type="ECO:0000256" key="3">
    <source>
        <dbReference type="ARBA" id="ARBA00023125"/>
    </source>
</evidence>
<evidence type="ECO:0000256" key="4">
    <source>
        <dbReference type="ARBA" id="ARBA00023163"/>
    </source>
</evidence>
<gene>
    <name evidence="8" type="ORF">INT45_014241</name>
</gene>
<dbReference type="EMBL" id="JAEPRB010000016">
    <property type="protein sequence ID" value="KAG2226497.1"/>
    <property type="molecule type" value="Genomic_DNA"/>
</dbReference>
<feature type="region of interest" description="Disordered" evidence="6">
    <location>
        <begin position="62"/>
        <end position="116"/>
    </location>
</feature>
<dbReference type="SMART" id="SM00353">
    <property type="entry name" value="HLH"/>
    <property type="match status" value="1"/>
</dbReference>
<dbReference type="InterPro" id="IPR036638">
    <property type="entry name" value="HLH_DNA-bd_sf"/>
</dbReference>
<keyword evidence="3" id="KW-0238">DNA-binding</keyword>
<evidence type="ECO:0000256" key="5">
    <source>
        <dbReference type="ARBA" id="ARBA00023242"/>
    </source>
</evidence>
<evidence type="ECO:0000313" key="9">
    <source>
        <dbReference type="Proteomes" id="UP000646827"/>
    </source>
</evidence>
<dbReference type="PANTHER" id="PTHR15741:SF27">
    <property type="entry name" value="TRANSCRIPTION FACTOR AP-4"/>
    <property type="match status" value="1"/>
</dbReference>
<dbReference type="InterPro" id="IPR011598">
    <property type="entry name" value="bHLH_dom"/>
</dbReference>
<evidence type="ECO:0000256" key="6">
    <source>
        <dbReference type="SAM" id="MobiDB-lite"/>
    </source>
</evidence>
<keyword evidence="2" id="KW-0805">Transcription regulation</keyword>